<comment type="caution">
    <text evidence="2">The sequence shown here is derived from an EMBL/GenBank/DDBJ whole genome shotgun (WGS) entry which is preliminary data.</text>
</comment>
<reference evidence="2" key="2">
    <citation type="submission" date="2020-09" db="EMBL/GenBank/DDBJ databases">
        <authorList>
            <person name="Sun Q."/>
            <person name="Kim S."/>
        </authorList>
    </citation>
    <scope>NUCLEOTIDE SEQUENCE</scope>
    <source>
        <strain evidence="2">KCTC 23224</strain>
    </source>
</reference>
<keyword evidence="3" id="KW-1185">Reference proteome</keyword>
<evidence type="ECO:0000313" key="2">
    <source>
        <dbReference type="EMBL" id="GHB54231.1"/>
    </source>
</evidence>
<keyword evidence="1" id="KW-0812">Transmembrane</keyword>
<dbReference type="AlphaFoldDB" id="A0A8J3G7A8"/>
<proteinExistence type="predicted"/>
<evidence type="ECO:0000256" key="1">
    <source>
        <dbReference type="SAM" id="Phobius"/>
    </source>
</evidence>
<accession>A0A8J3G7A8</accession>
<protein>
    <submittedName>
        <fullName evidence="2">Uncharacterized protein</fullName>
    </submittedName>
</protein>
<dbReference type="RefSeq" id="WP_189586811.1">
    <property type="nucleotide sequence ID" value="NZ_BMYF01000050.1"/>
</dbReference>
<name>A0A8J3G7A8_9BACT</name>
<gene>
    <name evidence="2" type="ORF">GCM10008106_37900</name>
</gene>
<evidence type="ECO:0000313" key="3">
    <source>
        <dbReference type="Proteomes" id="UP000642809"/>
    </source>
</evidence>
<keyword evidence="1" id="KW-0472">Membrane</keyword>
<dbReference type="EMBL" id="BMYF01000050">
    <property type="protein sequence ID" value="GHB54231.1"/>
    <property type="molecule type" value="Genomic_DNA"/>
</dbReference>
<organism evidence="2 3">
    <name type="scientific">Mongoliitalea lutea</name>
    <dbReference type="NCBI Taxonomy" id="849756"/>
    <lineage>
        <taxon>Bacteria</taxon>
        <taxon>Pseudomonadati</taxon>
        <taxon>Bacteroidota</taxon>
        <taxon>Cytophagia</taxon>
        <taxon>Cytophagales</taxon>
        <taxon>Cyclobacteriaceae</taxon>
        <taxon>Mongoliitalea</taxon>
    </lineage>
</organism>
<feature type="transmembrane region" description="Helical" evidence="1">
    <location>
        <begin position="12"/>
        <end position="32"/>
    </location>
</feature>
<keyword evidence="1" id="KW-1133">Transmembrane helix</keyword>
<feature type="transmembrane region" description="Helical" evidence="1">
    <location>
        <begin position="44"/>
        <end position="67"/>
    </location>
</feature>
<dbReference type="Proteomes" id="UP000642809">
    <property type="component" value="Unassembled WGS sequence"/>
</dbReference>
<reference evidence="2" key="1">
    <citation type="journal article" date="2014" name="Int. J. Syst. Evol. Microbiol.">
        <title>Complete genome sequence of Corynebacterium casei LMG S-19264T (=DSM 44701T), isolated from a smear-ripened cheese.</title>
        <authorList>
            <consortium name="US DOE Joint Genome Institute (JGI-PGF)"/>
            <person name="Walter F."/>
            <person name="Albersmeier A."/>
            <person name="Kalinowski J."/>
            <person name="Ruckert C."/>
        </authorList>
    </citation>
    <scope>NUCLEOTIDE SEQUENCE</scope>
    <source>
        <strain evidence="2">KCTC 23224</strain>
    </source>
</reference>
<sequence length="74" mass="8500">MFKKFNELKKGVKRAIIVGTIPGAMILGGTLGAFSEYYYDIDEFFLYSIFPGIPFYWISVLIGVWVYDGFKENN</sequence>